<evidence type="ECO:0000256" key="6">
    <source>
        <dbReference type="SAM" id="MobiDB-lite"/>
    </source>
</evidence>
<feature type="compositionally biased region" description="Low complexity" evidence="6">
    <location>
        <begin position="166"/>
        <end position="189"/>
    </location>
</feature>
<accession>A0A5C3DZV5</accession>
<evidence type="ECO:0000256" key="4">
    <source>
        <dbReference type="ARBA" id="ARBA00022490"/>
    </source>
</evidence>
<gene>
    <name evidence="9" type="ORF">UTRI_01317</name>
</gene>
<keyword evidence="7" id="KW-0472">Membrane</keyword>
<keyword evidence="7" id="KW-1133">Transmembrane helix</keyword>
<name>A0A5C3DZV5_9BASI</name>
<reference evidence="9 10" key="1">
    <citation type="submission" date="2018-03" db="EMBL/GenBank/DDBJ databases">
        <authorList>
            <person name="Guldener U."/>
        </authorList>
    </citation>
    <scope>NUCLEOTIDE SEQUENCE [LARGE SCALE GENOMIC DNA]</scope>
    <source>
        <strain evidence="9 10">NBRC100155</strain>
    </source>
</reference>
<keyword evidence="5" id="KW-0539">Nucleus</keyword>
<feature type="compositionally biased region" description="Basic residues" evidence="6">
    <location>
        <begin position="923"/>
        <end position="942"/>
    </location>
</feature>
<evidence type="ECO:0000259" key="8">
    <source>
        <dbReference type="PROSITE" id="PS51203"/>
    </source>
</evidence>
<evidence type="ECO:0000256" key="5">
    <source>
        <dbReference type="ARBA" id="ARBA00023242"/>
    </source>
</evidence>
<dbReference type="Gene3D" id="2.60.40.790">
    <property type="match status" value="1"/>
</dbReference>
<dbReference type="OrthoDB" id="25149at2759"/>
<feature type="domain" description="CS" evidence="8">
    <location>
        <begin position="86"/>
        <end position="177"/>
    </location>
</feature>
<dbReference type="PROSITE" id="PS51203">
    <property type="entry name" value="CS"/>
    <property type="match status" value="1"/>
</dbReference>
<feature type="region of interest" description="Disordered" evidence="6">
    <location>
        <begin position="865"/>
        <end position="948"/>
    </location>
</feature>
<dbReference type="GO" id="GO:0005737">
    <property type="term" value="C:cytoplasm"/>
    <property type="evidence" value="ECO:0007669"/>
    <property type="project" value="UniProtKB-SubCell"/>
</dbReference>
<dbReference type="EMBL" id="OOIN01000004">
    <property type="protein sequence ID" value="SPO22639.1"/>
    <property type="molecule type" value="Genomic_DNA"/>
</dbReference>
<protein>
    <recommendedName>
        <fullName evidence="3">NudC domain-containing protein 1</fullName>
    </recommendedName>
</protein>
<sequence length="989" mass="106327">MQGPQLSQKKGLSCASCQTQAQSTPRHLLTRRIPKSVDVLVLATDLQSYHQHLYFYTLRLSLISVSSVRPCPWGPAYIMRNRNDGGPLYGWTFHQSHDQATVLFLVPQATSSNDLDIRIASDHVYASLINHPPILQAKLYGRVNTETSTWRIADRDRARKRRTRSFTRPSQAAASLSASGSASAEATNSRRVQGDPHLRQSSAPSDSTSPGSHTSSSHVHVESPPASHSSLSASIVSINSGSSYEVLSHSTPSSLPPTSAGPATEWSSGSSDFGSSDSADASLNQSAVLSDPGDLRGYGHEPASRATDNTGLRRSQSISNLAVSSSPVSGAASNVFGVSRQSPQAGPPQVRLVTIHLDKIDTGIWPILAHGPAPLQKDALPVRLMRVLGSDLPRNGFITENFIRDRILNRRSVRQDQQQRDVAQLQLNEALEEALSAFEGGDRVLAAIRSGANPTHFEEGSRSSLDSDEDFGPNASTLSINTIGSDESATVLGSRVASLSGTSATLQRAQTSITTARQTDAQREEEDDVLDAWKELEILAKYNMDPTTLSLIGLQFVNGYSMQRASSLANQLIKASSTGIPDAFEYFARAWRTADVSLATERLVQDFLPLLPSTSHGSTHQDQSALQARLAEVLDPSLVHSAIALPVTGDVIAEQLRERLHSHSYMSHRQRLVASLGGPRALARLYVSYARLHLPSLASNRSPLAFPYGQLTSPFVSGGHSGLHPPSNTRRQPVRNPASSASSRTPSLASLTFGGIEGGATSPSTRAPNSPTVAESSRVASPDHAASNTATSRLEFSDFLVQPDHNTAKQPPAYYFFREACLLDNDIAAQISSAEWLEALSLALESEDRRAAELDALVQAEEMGSMAGDSDSGCLAFESDSEAHQRRVQRRSKLRGQSSSATSGGFFNLAWPNDSGATEAGHKRSGKAPRRTEKNKRRKERRTRTGREREEAGVINFVSGAALLGVALAGSVAALGWWRRTSAALNSSA</sequence>
<evidence type="ECO:0000256" key="2">
    <source>
        <dbReference type="ARBA" id="ARBA00004496"/>
    </source>
</evidence>
<feature type="compositionally biased region" description="Polar residues" evidence="6">
    <location>
        <begin position="306"/>
        <end position="321"/>
    </location>
</feature>
<dbReference type="InterPro" id="IPR008978">
    <property type="entry name" value="HSP20-like_chaperone"/>
</dbReference>
<keyword evidence="7" id="KW-0812">Transmembrane</keyword>
<dbReference type="Proteomes" id="UP000324022">
    <property type="component" value="Unassembled WGS sequence"/>
</dbReference>
<dbReference type="PANTHER" id="PTHR21664">
    <property type="entry name" value="CHRONIC MYELOGENOUS LEUKEMIA TUMOR ANTIGEN 66"/>
    <property type="match status" value="1"/>
</dbReference>
<feature type="region of interest" description="Disordered" evidence="6">
    <location>
        <begin position="717"/>
        <end position="788"/>
    </location>
</feature>
<comment type="subcellular location">
    <subcellularLocation>
        <location evidence="2">Cytoplasm</location>
    </subcellularLocation>
    <subcellularLocation>
        <location evidence="1">Nucleus</location>
    </subcellularLocation>
</comment>
<dbReference type="PANTHER" id="PTHR21664:SF1">
    <property type="entry name" value="NUDC DOMAIN-CONTAINING PROTEIN 1"/>
    <property type="match status" value="1"/>
</dbReference>
<dbReference type="SUPFAM" id="SSF49764">
    <property type="entry name" value="HSP20-like chaperones"/>
    <property type="match status" value="1"/>
</dbReference>
<dbReference type="GO" id="GO:0005634">
    <property type="term" value="C:nucleus"/>
    <property type="evidence" value="ECO:0007669"/>
    <property type="project" value="UniProtKB-SubCell"/>
</dbReference>
<evidence type="ECO:0000256" key="7">
    <source>
        <dbReference type="SAM" id="Phobius"/>
    </source>
</evidence>
<feature type="transmembrane region" description="Helical" evidence="7">
    <location>
        <begin position="954"/>
        <end position="978"/>
    </location>
</feature>
<feature type="compositionally biased region" description="Low complexity" evidence="6">
    <location>
        <begin position="244"/>
        <end position="258"/>
    </location>
</feature>
<dbReference type="InterPro" id="IPR037895">
    <property type="entry name" value="NUDCD1"/>
</dbReference>
<feature type="compositionally biased region" description="Polar residues" evidence="6">
    <location>
        <begin position="761"/>
        <end position="779"/>
    </location>
</feature>
<feature type="region of interest" description="Disordered" evidence="6">
    <location>
        <begin position="154"/>
        <end position="232"/>
    </location>
</feature>
<feature type="compositionally biased region" description="Low complexity" evidence="6">
    <location>
        <begin position="737"/>
        <end position="752"/>
    </location>
</feature>
<keyword evidence="10" id="KW-1185">Reference proteome</keyword>
<organism evidence="9 10">
    <name type="scientific">Ustilago trichophora</name>
    <dbReference type="NCBI Taxonomy" id="86804"/>
    <lineage>
        <taxon>Eukaryota</taxon>
        <taxon>Fungi</taxon>
        <taxon>Dikarya</taxon>
        <taxon>Basidiomycota</taxon>
        <taxon>Ustilaginomycotina</taxon>
        <taxon>Ustilaginomycetes</taxon>
        <taxon>Ustilaginales</taxon>
        <taxon>Ustilaginaceae</taxon>
        <taxon>Ustilago</taxon>
    </lineage>
</organism>
<keyword evidence="4" id="KW-0963">Cytoplasm</keyword>
<proteinExistence type="predicted"/>
<feature type="compositionally biased region" description="Low complexity" evidence="6">
    <location>
        <begin position="201"/>
        <end position="232"/>
    </location>
</feature>
<feature type="compositionally biased region" description="Basic and acidic residues" evidence="6">
    <location>
        <begin position="293"/>
        <end position="303"/>
    </location>
</feature>
<feature type="region of interest" description="Disordered" evidence="6">
    <location>
        <begin position="244"/>
        <end position="328"/>
    </location>
</feature>
<dbReference type="Pfam" id="PF04969">
    <property type="entry name" value="CS"/>
    <property type="match status" value="1"/>
</dbReference>
<feature type="region of interest" description="Disordered" evidence="6">
    <location>
        <begin position="454"/>
        <end position="473"/>
    </location>
</feature>
<evidence type="ECO:0000256" key="3">
    <source>
        <dbReference type="ARBA" id="ARBA00018915"/>
    </source>
</evidence>
<feature type="compositionally biased region" description="Polar residues" evidence="6">
    <location>
        <begin position="895"/>
        <end position="905"/>
    </location>
</feature>
<evidence type="ECO:0000313" key="9">
    <source>
        <dbReference type="EMBL" id="SPO22639.1"/>
    </source>
</evidence>
<dbReference type="InterPro" id="IPR007052">
    <property type="entry name" value="CS_dom"/>
</dbReference>
<evidence type="ECO:0000313" key="10">
    <source>
        <dbReference type="Proteomes" id="UP000324022"/>
    </source>
</evidence>
<feature type="compositionally biased region" description="Low complexity" evidence="6">
    <location>
        <begin position="267"/>
        <end position="282"/>
    </location>
</feature>
<dbReference type="AlphaFoldDB" id="A0A5C3DZV5"/>
<evidence type="ECO:0000256" key="1">
    <source>
        <dbReference type="ARBA" id="ARBA00004123"/>
    </source>
</evidence>